<evidence type="ECO:0000256" key="1">
    <source>
        <dbReference type="ARBA" id="ARBA00001917"/>
    </source>
</evidence>
<feature type="domain" description="Flavin reductase like" evidence="4">
    <location>
        <begin position="12"/>
        <end position="160"/>
    </location>
</feature>
<dbReference type="HOGENOM" id="CLU_1591447_0_0_11"/>
<dbReference type="Pfam" id="PF01613">
    <property type="entry name" value="Flavin_Reduct"/>
    <property type="match status" value="1"/>
</dbReference>
<reference evidence="5 6" key="1">
    <citation type="journal article" date="2009" name="Stand. Genomic Sci.">
        <title>Complete genome sequence of Slackia heliotrinireducens type strain (RHS 1).</title>
        <authorList>
            <person name="Pukall R."/>
            <person name="Lapidus A."/>
            <person name="Nolan M."/>
            <person name="Copeland A."/>
            <person name="Glavina Del Rio T."/>
            <person name="Lucas S."/>
            <person name="Chen F."/>
            <person name="Tice H."/>
            <person name="Cheng J.F."/>
            <person name="Chertkov O."/>
            <person name="Bruce D."/>
            <person name="Goodwin L."/>
            <person name="Kuske C."/>
            <person name="Brettin T."/>
            <person name="Detter J.C."/>
            <person name="Han C."/>
            <person name="Pitluck S."/>
            <person name="Pati A."/>
            <person name="Mavrommatis K."/>
            <person name="Ivanova N."/>
            <person name="Ovchinnikova G."/>
            <person name="Chen A."/>
            <person name="Palaniappan K."/>
            <person name="Schneider S."/>
            <person name="Rohde M."/>
            <person name="Chain P."/>
            <person name="D'haeseleer P."/>
            <person name="Goker M."/>
            <person name="Bristow J."/>
            <person name="Eisen J.A."/>
            <person name="Markowitz V."/>
            <person name="Kyrpides N.C."/>
            <person name="Klenk H.P."/>
            <person name="Hugenholtz P."/>
        </authorList>
    </citation>
    <scope>NUCLEOTIDE SEQUENCE [LARGE SCALE GENOMIC DNA]</scope>
    <source>
        <strain evidence="6">ATCC 29202 / DSM 20476 / NCTC 11029 / RHS 1</strain>
    </source>
</reference>
<accession>C7N1K4</accession>
<dbReference type="GO" id="GO:0016646">
    <property type="term" value="F:oxidoreductase activity, acting on the CH-NH group of donors, NAD or NADP as acceptor"/>
    <property type="evidence" value="ECO:0007669"/>
    <property type="project" value="UniProtKB-ARBA"/>
</dbReference>
<protein>
    <submittedName>
        <fullName evidence="5">Conserved protein of DIM6/NTAB family</fullName>
    </submittedName>
</protein>
<evidence type="ECO:0000259" key="4">
    <source>
        <dbReference type="SMART" id="SM00903"/>
    </source>
</evidence>
<comment type="similarity">
    <text evidence="3">Belongs to the flavoredoxin family.</text>
</comment>
<dbReference type="PANTHER" id="PTHR43567">
    <property type="entry name" value="FLAVOREDOXIN-RELATED-RELATED"/>
    <property type="match status" value="1"/>
</dbReference>
<dbReference type="eggNOG" id="COG1853">
    <property type="taxonomic scope" value="Bacteria"/>
</dbReference>
<dbReference type="InterPro" id="IPR052174">
    <property type="entry name" value="Flavoredoxin"/>
</dbReference>
<dbReference type="InterPro" id="IPR002563">
    <property type="entry name" value="Flavin_Rdtase-like_dom"/>
</dbReference>
<proteinExistence type="inferred from homology"/>
<dbReference type="SMART" id="SM00903">
    <property type="entry name" value="Flavin_Reduct"/>
    <property type="match status" value="1"/>
</dbReference>
<gene>
    <name evidence="5" type="ordered locus">Shel_02270</name>
</gene>
<organism evidence="5 6">
    <name type="scientific">Slackia heliotrinireducens (strain ATCC 29202 / DSM 20476 / NCTC 11029 / RHS 1)</name>
    <name type="common">Peptococcus heliotrinreducens</name>
    <dbReference type="NCBI Taxonomy" id="471855"/>
    <lineage>
        <taxon>Bacteria</taxon>
        <taxon>Bacillati</taxon>
        <taxon>Actinomycetota</taxon>
        <taxon>Coriobacteriia</taxon>
        <taxon>Eggerthellales</taxon>
        <taxon>Eggerthellaceae</taxon>
        <taxon>Slackia</taxon>
    </lineage>
</organism>
<dbReference type="RefSeq" id="WP_012797407.1">
    <property type="nucleotide sequence ID" value="NC_013165.1"/>
</dbReference>
<evidence type="ECO:0000256" key="3">
    <source>
        <dbReference type="ARBA" id="ARBA00038054"/>
    </source>
</evidence>
<dbReference type="Proteomes" id="UP000002026">
    <property type="component" value="Chromosome"/>
</dbReference>
<evidence type="ECO:0000313" key="6">
    <source>
        <dbReference type="Proteomes" id="UP000002026"/>
    </source>
</evidence>
<dbReference type="KEGG" id="shi:Shel_02270"/>
<dbReference type="Gene3D" id="2.30.110.10">
    <property type="entry name" value="Electron Transport, Fmn-binding Protein, Chain A"/>
    <property type="match status" value="1"/>
</dbReference>
<sequence length="168" mass="17964">MESISLAKASQLTSPNPLTLVCTQRPDGKTNVATVSWWTYLSFNPNMVAFAMAKTSYSGERVREAGVVALAMPGTELADVVMGCGSRTGRKTDKVEEFGIAMQALPEVPVEVPQGSYLVVSCKLKEFVEVGDHYLYICDVDEVLGDGDVSAAFAWGGYSRIAGATIAE</sequence>
<evidence type="ECO:0000313" key="5">
    <source>
        <dbReference type="EMBL" id="ACV21296.1"/>
    </source>
</evidence>
<comment type="cofactor">
    <cofactor evidence="1">
        <name>FMN</name>
        <dbReference type="ChEBI" id="CHEBI:58210"/>
    </cofactor>
</comment>
<dbReference type="STRING" id="471855.Shel_02270"/>
<dbReference type="EMBL" id="CP001684">
    <property type="protein sequence ID" value="ACV21296.1"/>
    <property type="molecule type" value="Genomic_DNA"/>
</dbReference>
<keyword evidence="2" id="KW-0285">Flavoprotein</keyword>
<name>C7N1K4_SLAHD</name>
<dbReference type="PANTHER" id="PTHR43567:SF1">
    <property type="entry name" value="FLAVOREDOXIN"/>
    <property type="match status" value="1"/>
</dbReference>
<evidence type="ECO:0000256" key="2">
    <source>
        <dbReference type="ARBA" id="ARBA00022630"/>
    </source>
</evidence>
<keyword evidence="6" id="KW-1185">Reference proteome</keyword>
<dbReference type="GO" id="GO:0010181">
    <property type="term" value="F:FMN binding"/>
    <property type="evidence" value="ECO:0007669"/>
    <property type="project" value="InterPro"/>
</dbReference>
<dbReference type="SUPFAM" id="SSF50475">
    <property type="entry name" value="FMN-binding split barrel"/>
    <property type="match status" value="1"/>
</dbReference>
<dbReference type="InterPro" id="IPR012349">
    <property type="entry name" value="Split_barrel_FMN-bd"/>
</dbReference>
<dbReference type="AlphaFoldDB" id="C7N1K4"/>